<reference evidence="1 2" key="2">
    <citation type="journal article" date="2022" name="Mol. Ecol. Resour.">
        <title>The genomes of chicory, endive, great burdock and yacon provide insights into Asteraceae paleo-polyploidization history and plant inulin production.</title>
        <authorList>
            <person name="Fan W."/>
            <person name="Wang S."/>
            <person name="Wang H."/>
            <person name="Wang A."/>
            <person name="Jiang F."/>
            <person name="Liu H."/>
            <person name="Zhao H."/>
            <person name="Xu D."/>
            <person name="Zhang Y."/>
        </authorList>
    </citation>
    <scope>NUCLEOTIDE SEQUENCE [LARGE SCALE GENOMIC DNA]</scope>
    <source>
        <strain evidence="2">cv. Punajuju</strain>
        <tissue evidence="1">Leaves</tissue>
    </source>
</reference>
<accession>A0ACB9FBD4</accession>
<dbReference type="Proteomes" id="UP001055811">
    <property type="component" value="Linkage Group LG03"/>
</dbReference>
<proteinExistence type="predicted"/>
<evidence type="ECO:0000313" key="1">
    <source>
        <dbReference type="EMBL" id="KAI3767952.1"/>
    </source>
</evidence>
<reference evidence="2" key="1">
    <citation type="journal article" date="2022" name="Mol. Ecol. Resour.">
        <title>The genomes of chicory, endive, great burdock and yacon provide insights into Asteraceae palaeo-polyploidization history and plant inulin production.</title>
        <authorList>
            <person name="Fan W."/>
            <person name="Wang S."/>
            <person name="Wang H."/>
            <person name="Wang A."/>
            <person name="Jiang F."/>
            <person name="Liu H."/>
            <person name="Zhao H."/>
            <person name="Xu D."/>
            <person name="Zhang Y."/>
        </authorList>
    </citation>
    <scope>NUCLEOTIDE SEQUENCE [LARGE SCALE GENOMIC DNA]</scope>
    <source>
        <strain evidence="2">cv. Punajuju</strain>
    </source>
</reference>
<keyword evidence="2" id="KW-1185">Reference proteome</keyword>
<sequence length="180" mass="21194">MEDFVVYCDASKKGLGCMRMQRGKVISYASRQLETHKVNYTTHDFDLGAAVFALKIRRHYMYDTRCTVFTNHKSLQHIFNQKKLNMRQRKWVELLNDYECDIRYHLGKANVVADALSRKEYSGRQVKSLKITIHSHFPTQLRDAQLEAVKPENMTSEALHGMEKKFELREDGTRCFKDRI</sequence>
<evidence type="ECO:0000313" key="2">
    <source>
        <dbReference type="Proteomes" id="UP001055811"/>
    </source>
</evidence>
<organism evidence="1 2">
    <name type="scientific">Cichorium intybus</name>
    <name type="common">Chicory</name>
    <dbReference type="NCBI Taxonomy" id="13427"/>
    <lineage>
        <taxon>Eukaryota</taxon>
        <taxon>Viridiplantae</taxon>
        <taxon>Streptophyta</taxon>
        <taxon>Embryophyta</taxon>
        <taxon>Tracheophyta</taxon>
        <taxon>Spermatophyta</taxon>
        <taxon>Magnoliopsida</taxon>
        <taxon>eudicotyledons</taxon>
        <taxon>Gunneridae</taxon>
        <taxon>Pentapetalae</taxon>
        <taxon>asterids</taxon>
        <taxon>campanulids</taxon>
        <taxon>Asterales</taxon>
        <taxon>Asteraceae</taxon>
        <taxon>Cichorioideae</taxon>
        <taxon>Cichorieae</taxon>
        <taxon>Cichoriinae</taxon>
        <taxon>Cichorium</taxon>
    </lineage>
</organism>
<comment type="caution">
    <text evidence="1">The sequence shown here is derived from an EMBL/GenBank/DDBJ whole genome shotgun (WGS) entry which is preliminary data.</text>
</comment>
<name>A0ACB9FBD4_CICIN</name>
<dbReference type="EMBL" id="CM042011">
    <property type="protein sequence ID" value="KAI3767952.1"/>
    <property type="molecule type" value="Genomic_DNA"/>
</dbReference>
<gene>
    <name evidence="1" type="ORF">L2E82_18381</name>
</gene>
<protein>
    <submittedName>
        <fullName evidence="1">Uncharacterized protein</fullName>
    </submittedName>
</protein>